<keyword evidence="2" id="KW-1185">Reference proteome</keyword>
<accession>A0A517ZH71</accession>
<evidence type="ECO:0000313" key="1">
    <source>
        <dbReference type="EMBL" id="QDU41820.1"/>
    </source>
</evidence>
<dbReference type="KEGG" id="sdyn:Mal52_02740"/>
<dbReference type="Proteomes" id="UP000319383">
    <property type="component" value="Chromosome"/>
</dbReference>
<evidence type="ECO:0000313" key="2">
    <source>
        <dbReference type="Proteomes" id="UP000319383"/>
    </source>
</evidence>
<dbReference type="RefSeq" id="WP_145373812.1">
    <property type="nucleotide sequence ID" value="NZ_CP036276.1"/>
</dbReference>
<name>A0A517ZH71_9PLAN</name>
<organism evidence="1 2">
    <name type="scientific">Symmachiella dynata</name>
    <dbReference type="NCBI Taxonomy" id="2527995"/>
    <lineage>
        <taxon>Bacteria</taxon>
        <taxon>Pseudomonadati</taxon>
        <taxon>Planctomycetota</taxon>
        <taxon>Planctomycetia</taxon>
        <taxon>Planctomycetales</taxon>
        <taxon>Planctomycetaceae</taxon>
        <taxon>Symmachiella</taxon>
    </lineage>
</organism>
<dbReference type="EMBL" id="CP036276">
    <property type="protein sequence ID" value="QDU41820.1"/>
    <property type="molecule type" value="Genomic_DNA"/>
</dbReference>
<gene>
    <name evidence="1" type="ORF">Mal52_02740</name>
</gene>
<protein>
    <submittedName>
        <fullName evidence="1">Uncharacterized protein</fullName>
    </submittedName>
</protein>
<proteinExistence type="predicted"/>
<dbReference type="AlphaFoldDB" id="A0A517ZH71"/>
<sequence>MSMLLCHECYSWVEPRGGHCPDCMAAVDINEADPPLSRLQTILGEVRAPLGEVTVRRRALPARGLLYATTNGLYFLPHLVDELADPERNHSDGMVLWSIASALWAPLSLCAIFLNWSPDELSRATTFHPQRLAPEQADAMPRSLMENPGAFFVPSAMIQSISRRFGAWIIHRGHSTKLKLVPASPREAFDKNMFNLIATPPWKHVVT</sequence>
<reference evidence="1 2" key="1">
    <citation type="submission" date="2019-02" db="EMBL/GenBank/DDBJ databases">
        <title>Deep-cultivation of Planctomycetes and their phenomic and genomic characterization uncovers novel biology.</title>
        <authorList>
            <person name="Wiegand S."/>
            <person name="Jogler M."/>
            <person name="Boedeker C."/>
            <person name="Pinto D."/>
            <person name="Vollmers J."/>
            <person name="Rivas-Marin E."/>
            <person name="Kohn T."/>
            <person name="Peeters S.H."/>
            <person name="Heuer A."/>
            <person name="Rast P."/>
            <person name="Oberbeckmann S."/>
            <person name="Bunk B."/>
            <person name="Jeske O."/>
            <person name="Meyerdierks A."/>
            <person name="Storesund J.E."/>
            <person name="Kallscheuer N."/>
            <person name="Luecker S."/>
            <person name="Lage O.M."/>
            <person name="Pohl T."/>
            <person name="Merkel B.J."/>
            <person name="Hornburger P."/>
            <person name="Mueller R.-W."/>
            <person name="Bruemmer F."/>
            <person name="Labrenz M."/>
            <person name="Spormann A.M."/>
            <person name="Op den Camp H."/>
            <person name="Overmann J."/>
            <person name="Amann R."/>
            <person name="Jetten M.S.M."/>
            <person name="Mascher T."/>
            <person name="Medema M.H."/>
            <person name="Devos D.P."/>
            <person name="Kaster A.-K."/>
            <person name="Ovreas L."/>
            <person name="Rohde M."/>
            <person name="Galperin M.Y."/>
            <person name="Jogler C."/>
        </authorList>
    </citation>
    <scope>NUCLEOTIDE SEQUENCE [LARGE SCALE GENOMIC DNA]</scope>
    <source>
        <strain evidence="1 2">Mal52</strain>
    </source>
</reference>